<sequence length="51" mass="6011">MGRHRVDPDEKKVKLNVSIKKKYVDLVKQQDNQSAFVENAIVEHLKKHKKI</sequence>
<comment type="caution">
    <text evidence="1">The sequence shown here is derived from an EMBL/GenBank/DDBJ whole genome shotgun (WGS) entry which is preliminary data.</text>
</comment>
<reference evidence="1 2" key="1">
    <citation type="submission" date="2016-08" db="EMBL/GenBank/DDBJ databases">
        <authorList>
            <person name="Loux V."/>
            <person name="Rue O."/>
        </authorList>
    </citation>
    <scope>NUCLEOTIDE SEQUENCE [LARGE SCALE GENOMIC DNA]</scope>
    <source>
        <strain evidence="1 2">AFSSA_08CEB44bac</strain>
    </source>
</reference>
<name>A0AAX2CP00_9BACI</name>
<evidence type="ECO:0000313" key="1">
    <source>
        <dbReference type="EMBL" id="SCM08557.1"/>
    </source>
</evidence>
<accession>A0AAX2CP00</accession>
<dbReference type="Proteomes" id="UP000242164">
    <property type="component" value="Unassembled WGS sequence"/>
</dbReference>
<evidence type="ECO:0000313" key="2">
    <source>
        <dbReference type="Proteomes" id="UP000242164"/>
    </source>
</evidence>
<dbReference type="EMBL" id="FMIK01000072">
    <property type="protein sequence ID" value="SCM08557.1"/>
    <property type="molecule type" value="Genomic_DNA"/>
</dbReference>
<organism evidence="1 2">
    <name type="scientific">Bacillus cytotoxicus</name>
    <dbReference type="NCBI Taxonomy" id="580165"/>
    <lineage>
        <taxon>Bacteria</taxon>
        <taxon>Bacillati</taxon>
        <taxon>Bacillota</taxon>
        <taxon>Bacilli</taxon>
        <taxon>Bacillales</taxon>
        <taxon>Bacillaceae</taxon>
        <taxon>Bacillus</taxon>
        <taxon>Bacillus cereus group</taxon>
    </lineage>
</organism>
<dbReference type="RefSeq" id="WP_176371973.1">
    <property type="nucleotide sequence ID" value="NZ_CP066178.1"/>
</dbReference>
<proteinExistence type="predicted"/>
<dbReference type="AlphaFoldDB" id="A0AAX2CP00"/>
<gene>
    <name evidence="1" type="ORF">BCB44BAC_04632</name>
</gene>
<protein>
    <submittedName>
        <fullName evidence="1">A0A072WIV8 (Uncharacterized protein)</fullName>
    </submittedName>
</protein>